<accession>A0A5S9PZ73</accession>
<evidence type="ECO:0000313" key="1">
    <source>
        <dbReference type="EMBL" id="CAA0110436.1"/>
    </source>
</evidence>
<organism evidence="1 2">
    <name type="scientific">Starkeya nomas</name>
    <dbReference type="NCBI Taxonomy" id="2666134"/>
    <lineage>
        <taxon>Bacteria</taxon>
        <taxon>Pseudomonadati</taxon>
        <taxon>Pseudomonadota</taxon>
        <taxon>Alphaproteobacteria</taxon>
        <taxon>Hyphomicrobiales</taxon>
        <taxon>Xanthobacteraceae</taxon>
        <taxon>Starkeya</taxon>
    </lineage>
</organism>
<protein>
    <submittedName>
        <fullName evidence="1">Uncharacterized protein</fullName>
    </submittedName>
</protein>
<dbReference type="RefSeq" id="WP_159600853.1">
    <property type="nucleotide sequence ID" value="NZ_CACSAS010000001.1"/>
</dbReference>
<evidence type="ECO:0000313" key="2">
    <source>
        <dbReference type="Proteomes" id="UP000433050"/>
    </source>
</evidence>
<dbReference type="EMBL" id="CACSAS010000001">
    <property type="protein sequence ID" value="CAA0110436.1"/>
    <property type="molecule type" value="Genomic_DNA"/>
</dbReference>
<sequence length="373" mass="41968">MAKLASSASKSVQLEVPSFRSFRERPLEQFGTDFLNHVRETGMPETFPGLYLEKIDRDERFIVLKQFVIERKKRADGKLAFCPRCYQRDKYRKGDLAWFPRLMVCAAIGNCCAGHDAGTAAAKEFKAKRDRDARESYLLDHLPLIAAKLNAVAQLEGVAEAAGEVYRQFRREVPKVHSQLRAAKTNYGGNLVVSRVLRSDDSEDESDYVGPAGFGRRSGVETQETTLGLLAGQIALIKDFAPEKELAIVRRQLESVGFSFTEEEAVDFILSNQERELKVAVVILQSADEGYARLISRLREFWAFFTPENVALIHAYGVHEDSPLNVQAGYAVRGGRVDVRFKTPDQFCLLRFNQGLMTINDEWPEPPVRTSGP</sequence>
<gene>
    <name evidence="1" type="ORF">STARVERO_03834</name>
</gene>
<reference evidence="1 2" key="1">
    <citation type="submission" date="2019-12" db="EMBL/GenBank/DDBJ databases">
        <authorList>
            <person name="Reyes-Prieto M."/>
        </authorList>
    </citation>
    <scope>NUCLEOTIDE SEQUENCE [LARGE SCALE GENOMIC DNA]</scope>
    <source>
        <strain evidence="1">HF14-78462</strain>
    </source>
</reference>
<proteinExistence type="predicted"/>
<name>A0A5S9PZ73_9HYPH</name>
<dbReference type="AlphaFoldDB" id="A0A5S9PZ73"/>
<dbReference type="Proteomes" id="UP000433050">
    <property type="component" value="Unassembled WGS sequence"/>
</dbReference>
<keyword evidence="2" id="KW-1185">Reference proteome</keyword>